<gene>
    <name evidence="2" type="ORF">PF011_g22705</name>
</gene>
<feature type="compositionally biased region" description="Acidic residues" evidence="1">
    <location>
        <begin position="206"/>
        <end position="228"/>
    </location>
</feature>
<accession>A0A6A3II17</accession>
<evidence type="ECO:0000256" key="1">
    <source>
        <dbReference type="SAM" id="MobiDB-lite"/>
    </source>
</evidence>
<comment type="caution">
    <text evidence="2">The sequence shown here is derived from an EMBL/GenBank/DDBJ whole genome shotgun (WGS) entry which is preliminary data.</text>
</comment>
<dbReference type="Proteomes" id="UP000460718">
    <property type="component" value="Unassembled WGS sequence"/>
</dbReference>
<dbReference type="EMBL" id="QXFW01002318">
    <property type="protein sequence ID" value="KAE8979774.1"/>
    <property type="molecule type" value="Genomic_DNA"/>
</dbReference>
<evidence type="ECO:0000313" key="3">
    <source>
        <dbReference type="Proteomes" id="UP000460718"/>
    </source>
</evidence>
<feature type="compositionally biased region" description="Low complexity" evidence="1">
    <location>
        <begin position="170"/>
        <end position="181"/>
    </location>
</feature>
<protein>
    <submittedName>
        <fullName evidence="2">Uncharacterized protein</fullName>
    </submittedName>
</protein>
<feature type="compositionally biased region" description="Low complexity" evidence="1">
    <location>
        <begin position="321"/>
        <end position="335"/>
    </location>
</feature>
<name>A0A6A3II17_9STRA</name>
<feature type="compositionally biased region" description="Pro residues" evidence="1">
    <location>
        <begin position="159"/>
        <end position="169"/>
    </location>
</feature>
<feature type="compositionally biased region" description="Low complexity" evidence="1">
    <location>
        <begin position="234"/>
        <end position="263"/>
    </location>
</feature>
<proteinExistence type="predicted"/>
<feature type="region of interest" description="Disordered" evidence="1">
    <location>
        <begin position="1"/>
        <end position="25"/>
    </location>
</feature>
<feature type="compositionally biased region" description="Low complexity" evidence="1">
    <location>
        <begin position="189"/>
        <end position="198"/>
    </location>
</feature>
<evidence type="ECO:0000313" key="2">
    <source>
        <dbReference type="EMBL" id="KAE8979774.1"/>
    </source>
</evidence>
<dbReference type="AlphaFoldDB" id="A0A6A3II17"/>
<organism evidence="2 3">
    <name type="scientific">Phytophthora fragariae</name>
    <dbReference type="NCBI Taxonomy" id="53985"/>
    <lineage>
        <taxon>Eukaryota</taxon>
        <taxon>Sar</taxon>
        <taxon>Stramenopiles</taxon>
        <taxon>Oomycota</taxon>
        <taxon>Peronosporomycetes</taxon>
        <taxon>Peronosporales</taxon>
        <taxon>Peronosporaceae</taxon>
        <taxon>Phytophthora</taxon>
    </lineage>
</organism>
<sequence length="363" mass="36994">MRFWWPEWQTRERSPSSDSECSTASHSSLASDASFYSAASDGAGAAVLATARAGADPLGLGLRIVDPPAPVLGSAEPEMDPADRPRALPVLGTCTAVGAATSGTGPGPAAPIARQPAAGLEPAGDQASPSATSRRFEDRAAGGRSTLPSARSDQAPSDPASPPDRPAGPGPAAAAAHAARPSCPPVMLADPAATARALAVRHGPSDPDDDSSEDDDPDDDSSEDDDPDSVAPTRPGRAGGMLPAGRALAAPLARAPAATPTAPQHHDDPSAGTDAEDGHAACSHPPPRMLMADPAGRQACCPSRSCPGWRRQPTQLVRWRPPTASTATQPSPATTRMLNTTAPRCQPPTRPRACRVPTRQGGR</sequence>
<feature type="compositionally biased region" description="Low complexity" evidence="1">
    <location>
        <begin position="148"/>
        <end position="158"/>
    </location>
</feature>
<reference evidence="2 3" key="1">
    <citation type="submission" date="2018-09" db="EMBL/GenBank/DDBJ databases">
        <title>Genomic investigation of the strawberry pathogen Phytophthora fragariae indicates pathogenicity is determined by transcriptional variation in three key races.</title>
        <authorList>
            <person name="Adams T.M."/>
            <person name="Armitage A.D."/>
            <person name="Sobczyk M.K."/>
            <person name="Bates H.J."/>
            <person name="Dunwell J.M."/>
            <person name="Nellist C.F."/>
            <person name="Harrison R.J."/>
        </authorList>
    </citation>
    <scope>NUCLEOTIDE SEQUENCE [LARGE SCALE GENOMIC DNA]</scope>
    <source>
        <strain evidence="2 3">SCRP245</strain>
    </source>
</reference>
<feature type="region of interest" description="Disordered" evidence="1">
    <location>
        <begin position="97"/>
        <end position="363"/>
    </location>
</feature>